<dbReference type="Pfam" id="PF00563">
    <property type="entry name" value="EAL"/>
    <property type="match status" value="1"/>
</dbReference>
<dbReference type="Pfam" id="PF00990">
    <property type="entry name" value="GGDEF"/>
    <property type="match status" value="1"/>
</dbReference>
<dbReference type="SUPFAM" id="SSF55785">
    <property type="entry name" value="PYP-like sensor domain (PAS domain)"/>
    <property type="match status" value="1"/>
</dbReference>
<dbReference type="NCBIfam" id="TIGR00254">
    <property type="entry name" value="GGDEF"/>
    <property type="match status" value="1"/>
</dbReference>
<dbReference type="PANTHER" id="PTHR44757">
    <property type="entry name" value="DIGUANYLATE CYCLASE DGCP"/>
    <property type="match status" value="1"/>
</dbReference>
<dbReference type="EMBL" id="CAOF01000127">
    <property type="protein sequence ID" value="CCO47795.1"/>
    <property type="molecule type" value="Genomic_DNA"/>
</dbReference>
<evidence type="ECO:0000259" key="2">
    <source>
        <dbReference type="PROSITE" id="PS50887"/>
    </source>
</evidence>
<dbReference type="InterPro" id="IPR000014">
    <property type="entry name" value="PAS"/>
</dbReference>
<dbReference type="InterPro" id="IPR035919">
    <property type="entry name" value="EAL_sf"/>
</dbReference>
<dbReference type="SUPFAM" id="SSF55073">
    <property type="entry name" value="Nucleotide cyclase"/>
    <property type="match status" value="1"/>
</dbReference>
<dbReference type="SMART" id="SM00052">
    <property type="entry name" value="EAL"/>
    <property type="match status" value="1"/>
</dbReference>
<dbReference type="InterPro" id="IPR029787">
    <property type="entry name" value="Nucleotide_cyclase"/>
</dbReference>
<reference evidence="3 4" key="1">
    <citation type="journal article" date="2013" name="ISME J.">
        <title>Comparative genomics of pathogenic lineages of Vibrio nigripulchritudo identifies virulence-associated traits.</title>
        <authorList>
            <person name="Goudenege D."/>
            <person name="Labreuche Y."/>
            <person name="Krin E."/>
            <person name="Ansquer D."/>
            <person name="Mangenot S."/>
            <person name="Calteau A."/>
            <person name="Medigue C."/>
            <person name="Mazel D."/>
            <person name="Polz M.F."/>
            <person name="Le Roux F."/>
        </authorList>
    </citation>
    <scope>NUCLEOTIDE SEQUENCE [LARGE SCALE GENOMIC DNA]</scope>
    <source>
        <strain evidence="3 4">SOn1</strain>
    </source>
</reference>
<feature type="domain" description="EAL" evidence="1">
    <location>
        <begin position="460"/>
        <end position="713"/>
    </location>
</feature>
<dbReference type="PROSITE" id="PS50883">
    <property type="entry name" value="EAL"/>
    <property type="match status" value="1"/>
</dbReference>
<dbReference type="CDD" id="cd01948">
    <property type="entry name" value="EAL"/>
    <property type="match status" value="1"/>
</dbReference>
<proteinExistence type="predicted"/>
<organism evidence="3 4">
    <name type="scientific">Vibrio nigripulchritudo SOn1</name>
    <dbReference type="NCBI Taxonomy" id="1238450"/>
    <lineage>
        <taxon>Bacteria</taxon>
        <taxon>Pseudomonadati</taxon>
        <taxon>Pseudomonadota</taxon>
        <taxon>Gammaproteobacteria</taxon>
        <taxon>Vibrionales</taxon>
        <taxon>Vibrionaceae</taxon>
        <taxon>Vibrio</taxon>
    </lineage>
</organism>
<dbReference type="InterPro" id="IPR043128">
    <property type="entry name" value="Rev_trsase/Diguanyl_cyclase"/>
</dbReference>
<dbReference type="CDD" id="cd00130">
    <property type="entry name" value="PAS"/>
    <property type="match status" value="1"/>
</dbReference>
<evidence type="ECO:0000313" key="3">
    <source>
        <dbReference type="EMBL" id="CCO47795.1"/>
    </source>
</evidence>
<dbReference type="PANTHER" id="PTHR44757:SF2">
    <property type="entry name" value="BIOFILM ARCHITECTURE MAINTENANCE PROTEIN MBAA"/>
    <property type="match status" value="1"/>
</dbReference>
<dbReference type="InterPro" id="IPR052155">
    <property type="entry name" value="Biofilm_reg_signaling"/>
</dbReference>
<dbReference type="Gene3D" id="3.20.20.450">
    <property type="entry name" value="EAL domain"/>
    <property type="match status" value="1"/>
</dbReference>
<accession>A0AAV2VT19</accession>
<evidence type="ECO:0000259" key="1">
    <source>
        <dbReference type="PROSITE" id="PS50883"/>
    </source>
</evidence>
<protein>
    <submittedName>
        <fullName evidence="3">EAL,GGDEF,PAS/PAC domains protein</fullName>
    </submittedName>
</protein>
<dbReference type="Pfam" id="PF13426">
    <property type="entry name" value="PAS_9"/>
    <property type="match status" value="1"/>
</dbReference>
<dbReference type="SUPFAM" id="SSF141868">
    <property type="entry name" value="EAL domain-like"/>
    <property type="match status" value="1"/>
</dbReference>
<name>A0AAV2VT19_9VIBR</name>
<feature type="domain" description="GGDEF" evidence="2">
    <location>
        <begin position="321"/>
        <end position="451"/>
    </location>
</feature>
<dbReference type="AlphaFoldDB" id="A0AAV2VT19"/>
<dbReference type="InterPro" id="IPR000160">
    <property type="entry name" value="GGDEF_dom"/>
</dbReference>
<dbReference type="InterPro" id="IPR035965">
    <property type="entry name" value="PAS-like_dom_sf"/>
</dbReference>
<sequence>MNHLEAVLTSLNYVVLVRNEDQSFCSLTPEAEWFRQLYCEQTGATFSAKKLDVSLAFPFIENFIIDADTVWGEPESKESISSGVWTESDAEGEELQLTAIASNNAGESLLIIENRTEHFKFEQDMMQKARDIALLNEKLVTELNHRQRNLQSDIARLFDENASMKEISDSVKSESAAVIIFNCKSKVLSVNNEFKKLFHIEDVASSQSLALLERWCNEAEPVYPEMNRVLTAGSFWEGEFSTKTIQNQKHFIRLNIAPIKNERQQVTHFVCIVHDISELRLDDKHDDSNYTGYEYTTQLPNRRYFWRKLQDTVKASKKNKNTYSILYIDLDYFKRINDKYGFEQGDKVLKLIGSRISRCVKQRDFVSHLGGDEFTIIAVGAAEQLKPMSDRLRRSISEPVLIAGESVSITASIGIATVEDKVSLVEVVKHSDLAMSSAKELGRNQCRIYTEQLDLTFSLRLQREHDIHDAIKNDDFHLLYQPKVNVEPCDEFNVEALVRWEHATEGTIFPNDFIPIAEDSGQIIPLGRWVLDQACYDAKSLLDDGINIRMAVNVSTKQLKHPDFYNHVNKALEKSGLPSHHLELEITESGLLADIDSILDVLGKVRQLGVTVALDDFGTGFSSLNYLRQMPVDFIKIDKEFVDELPANNQSMLITTSLIELAHSLNLKVIAEGVETLKQLNCLTKVECDYIQGYYFYKPLPFSQLELAYKTETEEKRIVLPKK</sequence>
<dbReference type="PROSITE" id="PS50887">
    <property type="entry name" value="GGDEF"/>
    <property type="match status" value="1"/>
</dbReference>
<dbReference type="RefSeq" id="WP_022612484.1">
    <property type="nucleotide sequence ID" value="NZ_LK391965.1"/>
</dbReference>
<comment type="caution">
    <text evidence="3">The sequence shown here is derived from an EMBL/GenBank/DDBJ whole genome shotgun (WGS) entry which is preliminary data.</text>
</comment>
<dbReference type="Gene3D" id="3.30.450.20">
    <property type="entry name" value="PAS domain"/>
    <property type="match status" value="1"/>
</dbReference>
<evidence type="ECO:0000313" key="4">
    <source>
        <dbReference type="Proteomes" id="UP000018211"/>
    </source>
</evidence>
<dbReference type="SMART" id="SM00267">
    <property type="entry name" value="GGDEF"/>
    <property type="match status" value="1"/>
</dbReference>
<dbReference type="GeneID" id="97544385"/>
<dbReference type="Gene3D" id="3.30.70.270">
    <property type="match status" value="1"/>
</dbReference>
<dbReference type="InterPro" id="IPR001633">
    <property type="entry name" value="EAL_dom"/>
</dbReference>
<gene>
    <name evidence="3" type="ORF">VIBNISOn1_360029</name>
</gene>
<dbReference type="CDD" id="cd01949">
    <property type="entry name" value="GGDEF"/>
    <property type="match status" value="1"/>
</dbReference>
<dbReference type="Proteomes" id="UP000018211">
    <property type="component" value="Unassembled WGS sequence"/>
</dbReference>